<comment type="caution">
    <text evidence="2">The sequence shown here is derived from an EMBL/GenBank/DDBJ whole genome shotgun (WGS) entry which is preliminary data.</text>
</comment>
<dbReference type="Proteomes" id="UP000014605">
    <property type="component" value="Unassembled WGS sequence"/>
</dbReference>
<evidence type="ECO:0000313" key="2">
    <source>
        <dbReference type="EMBL" id="EPF47366.1"/>
    </source>
</evidence>
<keyword evidence="3" id="KW-1185">Reference proteome</keyword>
<dbReference type="HOGENOM" id="CLU_1569980_0_0_12"/>
<dbReference type="AlphaFoldDB" id="S3LCV4"/>
<dbReference type="RefSeq" id="WP_016518334.1">
    <property type="nucleotide sequence ID" value="NZ_KE332512.1"/>
</dbReference>
<reference evidence="2 3" key="1">
    <citation type="submission" date="2013-04" db="EMBL/GenBank/DDBJ databases">
        <title>The Genome Sequence of Treponema vincentii F0403.</title>
        <authorList>
            <consortium name="The Broad Institute Genomics Platform"/>
            <person name="Earl A."/>
            <person name="Ward D."/>
            <person name="Feldgarden M."/>
            <person name="Gevers D."/>
            <person name="Leonetti C."/>
            <person name="Izard J."/>
            <person name="Walker B."/>
            <person name="Young S."/>
            <person name="Zeng Q."/>
            <person name="Gargeya S."/>
            <person name="Fitzgerald M."/>
            <person name="Haas B."/>
            <person name="Abouelleil A."/>
            <person name="Allen A.W."/>
            <person name="Alvarado L."/>
            <person name="Arachchi H.M."/>
            <person name="Berlin A.M."/>
            <person name="Chapman S.B."/>
            <person name="Gainer-Dewar J."/>
            <person name="Goldberg J."/>
            <person name="Griggs A."/>
            <person name="Gujja S."/>
            <person name="Hansen M."/>
            <person name="Howarth C."/>
            <person name="Imamovic A."/>
            <person name="Ireland A."/>
            <person name="Larimer J."/>
            <person name="McCowan C."/>
            <person name="Murphy C."/>
            <person name="Pearson M."/>
            <person name="Poon T.W."/>
            <person name="Priest M."/>
            <person name="Roberts A."/>
            <person name="Saif S."/>
            <person name="Shea T."/>
            <person name="Sisk P."/>
            <person name="Sykes S."/>
            <person name="Wortman J."/>
            <person name="Nusbaum C."/>
            <person name="Birren B."/>
        </authorList>
    </citation>
    <scope>NUCLEOTIDE SEQUENCE [LARGE SCALE GENOMIC DNA]</scope>
    <source>
        <strain evidence="2 3">F0403</strain>
    </source>
</reference>
<keyword evidence="1" id="KW-0812">Transmembrane</keyword>
<feature type="transmembrane region" description="Helical" evidence="1">
    <location>
        <begin position="61"/>
        <end position="82"/>
    </location>
</feature>
<proteinExistence type="predicted"/>
<organism evidence="2 3">
    <name type="scientific">Treponema vincentii F0403</name>
    <dbReference type="NCBI Taxonomy" id="1125702"/>
    <lineage>
        <taxon>Bacteria</taxon>
        <taxon>Pseudomonadati</taxon>
        <taxon>Spirochaetota</taxon>
        <taxon>Spirochaetia</taxon>
        <taxon>Spirochaetales</taxon>
        <taxon>Treponemataceae</taxon>
        <taxon>Treponema</taxon>
    </lineage>
</organism>
<gene>
    <name evidence="2" type="ORF">HMPREF1222_00825</name>
</gene>
<name>S3LCV4_9SPIR</name>
<sequence>MKKNNQEIIENNLLLVGKLFDLKYLYVLLAFILSLDSYLIFEFEESILSIDFISIINHENIKYLIQYIISFCFIVSLIIPFIKFGIYKLLFKILGRNTLKKMNKQQQDDADYIKVYSLYCEALLEKNQYKLDRVNEYYKCEKEVSRRTNIVMSVILFLLIDLFIGKKKIP</sequence>
<protein>
    <submittedName>
        <fullName evidence="2">Uncharacterized protein</fullName>
    </submittedName>
</protein>
<keyword evidence="1" id="KW-0472">Membrane</keyword>
<dbReference type="EMBL" id="ATFC01000004">
    <property type="protein sequence ID" value="EPF47366.1"/>
    <property type="molecule type" value="Genomic_DNA"/>
</dbReference>
<evidence type="ECO:0000256" key="1">
    <source>
        <dbReference type="SAM" id="Phobius"/>
    </source>
</evidence>
<dbReference type="GeneID" id="301461010"/>
<keyword evidence="1" id="KW-1133">Transmembrane helix</keyword>
<feature type="transmembrane region" description="Helical" evidence="1">
    <location>
        <begin position="148"/>
        <end position="165"/>
    </location>
</feature>
<feature type="transmembrane region" description="Helical" evidence="1">
    <location>
        <begin position="24"/>
        <end position="41"/>
    </location>
</feature>
<evidence type="ECO:0000313" key="3">
    <source>
        <dbReference type="Proteomes" id="UP000014605"/>
    </source>
</evidence>
<accession>S3LCV4</accession>